<keyword evidence="2" id="KW-1185">Reference proteome</keyword>
<evidence type="ECO:0000313" key="2">
    <source>
        <dbReference type="Proteomes" id="UP000727907"/>
    </source>
</evidence>
<comment type="caution">
    <text evidence="1">The sequence shown here is derived from an EMBL/GenBank/DDBJ whole genome shotgun (WGS) entry which is preliminary data.</text>
</comment>
<evidence type="ECO:0000313" key="1">
    <source>
        <dbReference type="EMBL" id="MBU8876630.1"/>
    </source>
</evidence>
<dbReference type="Proteomes" id="UP000727907">
    <property type="component" value="Unassembled WGS sequence"/>
</dbReference>
<gene>
    <name evidence="1" type="ORF">KQ910_22845</name>
</gene>
<sequence>MPIEYTIDHAKRFVHARVLGVIALKDIEDFTDKVVAADALTYRKLFDATQGDGTYTDDDVMSLAARAAAYASLAKRGPLAIIPRPGMGAELAKRYVNLGKFTGEARIFNSVDDALAWLESQSDLPAPEA</sequence>
<dbReference type="EMBL" id="JAHOPB010000002">
    <property type="protein sequence ID" value="MBU8876630.1"/>
    <property type="molecule type" value="Genomic_DNA"/>
</dbReference>
<evidence type="ECO:0008006" key="3">
    <source>
        <dbReference type="Google" id="ProtNLM"/>
    </source>
</evidence>
<accession>A0ABS6ITU4</accession>
<organism evidence="1 2">
    <name type="scientific">Reyranella humidisoli</name>
    <dbReference type="NCBI Taxonomy" id="2849149"/>
    <lineage>
        <taxon>Bacteria</taxon>
        <taxon>Pseudomonadati</taxon>
        <taxon>Pseudomonadota</taxon>
        <taxon>Alphaproteobacteria</taxon>
        <taxon>Hyphomicrobiales</taxon>
        <taxon>Reyranellaceae</taxon>
        <taxon>Reyranella</taxon>
    </lineage>
</organism>
<reference evidence="1 2" key="1">
    <citation type="submission" date="2021-06" db="EMBL/GenBank/DDBJ databases">
        <authorList>
            <person name="Lee D.H."/>
        </authorList>
    </citation>
    <scope>NUCLEOTIDE SEQUENCE [LARGE SCALE GENOMIC DNA]</scope>
    <source>
        <strain evidence="1 2">MMS21-HV4-11</strain>
    </source>
</reference>
<dbReference type="RefSeq" id="WP_216965574.1">
    <property type="nucleotide sequence ID" value="NZ_JAHOPB010000002.1"/>
</dbReference>
<name>A0ABS6ITU4_9HYPH</name>
<protein>
    <recommendedName>
        <fullName evidence="3">STAS/SEC14 domain-containing protein</fullName>
    </recommendedName>
</protein>
<proteinExistence type="predicted"/>